<proteinExistence type="predicted"/>
<feature type="transmembrane region" description="Helical" evidence="2">
    <location>
        <begin position="235"/>
        <end position="261"/>
    </location>
</feature>
<evidence type="ECO:0000256" key="2">
    <source>
        <dbReference type="SAM" id="Phobius"/>
    </source>
</evidence>
<organism evidence="3 4">
    <name type="scientific">Cyclostephanos tholiformis</name>
    <dbReference type="NCBI Taxonomy" id="382380"/>
    <lineage>
        <taxon>Eukaryota</taxon>
        <taxon>Sar</taxon>
        <taxon>Stramenopiles</taxon>
        <taxon>Ochrophyta</taxon>
        <taxon>Bacillariophyta</taxon>
        <taxon>Coscinodiscophyceae</taxon>
        <taxon>Thalassiosirophycidae</taxon>
        <taxon>Stephanodiscales</taxon>
        <taxon>Stephanodiscaceae</taxon>
        <taxon>Cyclostephanos</taxon>
    </lineage>
</organism>
<feature type="region of interest" description="Disordered" evidence="1">
    <location>
        <begin position="268"/>
        <end position="307"/>
    </location>
</feature>
<protein>
    <recommendedName>
        <fullName evidence="5">Transmembrane protein</fullName>
    </recommendedName>
</protein>
<feature type="region of interest" description="Disordered" evidence="1">
    <location>
        <begin position="1"/>
        <end position="23"/>
    </location>
</feature>
<evidence type="ECO:0000313" key="4">
    <source>
        <dbReference type="Proteomes" id="UP001530377"/>
    </source>
</evidence>
<evidence type="ECO:0000256" key="1">
    <source>
        <dbReference type="SAM" id="MobiDB-lite"/>
    </source>
</evidence>
<evidence type="ECO:0008006" key="5">
    <source>
        <dbReference type="Google" id="ProtNLM"/>
    </source>
</evidence>
<gene>
    <name evidence="3" type="ORF">ACHAXA_007993</name>
</gene>
<dbReference type="EMBL" id="JALLPB020000425">
    <property type="protein sequence ID" value="KAL3809256.1"/>
    <property type="molecule type" value="Genomic_DNA"/>
</dbReference>
<dbReference type="Proteomes" id="UP001530377">
    <property type="component" value="Unassembled WGS sequence"/>
</dbReference>
<reference evidence="3 4" key="1">
    <citation type="submission" date="2024-10" db="EMBL/GenBank/DDBJ databases">
        <title>Updated reference genomes for cyclostephanoid diatoms.</title>
        <authorList>
            <person name="Roberts W.R."/>
            <person name="Alverson A.J."/>
        </authorList>
    </citation>
    <scope>NUCLEOTIDE SEQUENCE [LARGE SCALE GENOMIC DNA]</scope>
    <source>
        <strain evidence="3 4">AJA228-03</strain>
    </source>
</reference>
<accession>A0ABD3RCU1</accession>
<dbReference type="AlphaFoldDB" id="A0ABD3RCU1"/>
<feature type="compositionally biased region" description="Polar residues" evidence="1">
    <location>
        <begin position="284"/>
        <end position="298"/>
    </location>
</feature>
<feature type="compositionally biased region" description="Basic and acidic residues" evidence="1">
    <location>
        <begin position="8"/>
        <end position="17"/>
    </location>
</feature>
<comment type="caution">
    <text evidence="3">The sequence shown here is derived from an EMBL/GenBank/DDBJ whole genome shotgun (WGS) entry which is preliminary data.</text>
</comment>
<keyword evidence="2" id="KW-1133">Transmembrane helix</keyword>
<name>A0ABD3RCU1_9STRA</name>
<sequence>MQVSKLVRNQEQRRGVDEGDYAASHVEPSAPPIWEMNTRIEDSMQHPPVALATPFPPPFAPHHHHEAWTASTTATAHEENYVVATPVLLPPPPTAPPLTTTYTNDNVDRRIERTNELDGSLSIVITTTTTRQIDGHREVRIETYRVPPGDEAGWAAALSSMSSSMSSSNTPGGAYLTRVEVRTYPPGHIVSSSDAAPTTTEEVGWIPDAGNARQGLGTMINPAYHRSGMSGRRRCCVLCGVCWGFVCVVLITLAILGAMVLPIHVSGRGGESGSGDDADAAPTPYTTKPSTVVPTISVPNPPTRSFE</sequence>
<keyword evidence="2" id="KW-0812">Transmembrane</keyword>
<keyword evidence="4" id="KW-1185">Reference proteome</keyword>
<keyword evidence="2" id="KW-0472">Membrane</keyword>
<evidence type="ECO:0000313" key="3">
    <source>
        <dbReference type="EMBL" id="KAL3809256.1"/>
    </source>
</evidence>